<protein>
    <recommendedName>
        <fullName evidence="4">DUF2946 domain-containing protein</fullName>
    </recommendedName>
</protein>
<proteinExistence type="predicted"/>
<evidence type="ECO:0008006" key="4">
    <source>
        <dbReference type="Google" id="ProtNLM"/>
    </source>
</evidence>
<dbReference type="STRING" id="1430440.MGMSRv2__0247"/>
<reference evidence="2 3" key="1">
    <citation type="journal article" date="2014" name="Genome Announc.">
        <title>Complete genome sequence of Magnetospirillum gryphiswaldense MSR-1.</title>
        <authorList>
            <person name="Wang X."/>
            <person name="Wang Q."/>
            <person name="Zhang W."/>
            <person name="Wang Y."/>
            <person name="Li L."/>
            <person name="Wen T."/>
            <person name="Zhang T."/>
            <person name="Zhang Y."/>
            <person name="Xu J."/>
            <person name="Hu J."/>
            <person name="Li S."/>
            <person name="Liu L."/>
            <person name="Liu J."/>
            <person name="Jiang W."/>
            <person name="Tian J."/>
            <person name="Li Y."/>
            <person name="Schuler D."/>
            <person name="Wang L."/>
            <person name="Li J."/>
        </authorList>
    </citation>
    <scope>NUCLEOTIDE SEQUENCE [LARGE SCALE GENOMIC DNA]</scope>
    <source>
        <strain evidence="3">DSM 6361 / JCM 21280 / NBRC 15271 / MSR-1</strain>
    </source>
</reference>
<evidence type="ECO:0000256" key="1">
    <source>
        <dbReference type="SAM" id="MobiDB-lite"/>
    </source>
</evidence>
<dbReference type="KEGG" id="mgy:MGMSRv2__0247"/>
<feature type="region of interest" description="Disordered" evidence="1">
    <location>
        <begin position="113"/>
        <end position="132"/>
    </location>
</feature>
<dbReference type="Proteomes" id="UP000018922">
    <property type="component" value="Chromosome I"/>
</dbReference>
<dbReference type="AlphaFoldDB" id="V6EWJ7"/>
<accession>V6EWJ7</accession>
<sequence length="132" mass="13523">MGRDKIKSPDQTQGQRFSAALGVWLAALALLFQLLIPLAPARAELNADGLFPAVCGFHDADSATGGGDAVAGQHCPLCQVQAFDRLILPVRLAVPAFSAPVIGPGWPEPADGAPLRAASVPPLPSRGPPSVA</sequence>
<keyword evidence="3" id="KW-1185">Reference proteome</keyword>
<dbReference type="Pfam" id="PF11162">
    <property type="entry name" value="DUF2946"/>
    <property type="match status" value="1"/>
</dbReference>
<evidence type="ECO:0000313" key="3">
    <source>
        <dbReference type="Proteomes" id="UP000018922"/>
    </source>
</evidence>
<organism evidence="2 3">
    <name type="scientific">Magnetospirillum gryphiswaldense (strain DSM 6361 / JCM 21280 / NBRC 15271 / MSR-1)</name>
    <dbReference type="NCBI Taxonomy" id="431944"/>
    <lineage>
        <taxon>Bacteria</taxon>
        <taxon>Pseudomonadati</taxon>
        <taxon>Pseudomonadota</taxon>
        <taxon>Alphaproteobacteria</taxon>
        <taxon>Rhodospirillales</taxon>
        <taxon>Rhodospirillaceae</taxon>
        <taxon>Magnetospirillum</taxon>
    </lineage>
</organism>
<gene>
    <name evidence="2" type="ordered locus">MGMSRv2__0247</name>
</gene>
<dbReference type="InterPro" id="IPR021333">
    <property type="entry name" value="DUF2946"/>
</dbReference>
<dbReference type="HOGENOM" id="CLU_1914521_0_0_5"/>
<name>V6EWJ7_MAGGM</name>
<evidence type="ECO:0000313" key="2">
    <source>
        <dbReference type="EMBL" id="CDK97462.1"/>
    </source>
</evidence>
<feature type="compositionally biased region" description="Pro residues" evidence="1">
    <location>
        <begin position="121"/>
        <end position="132"/>
    </location>
</feature>
<dbReference type="EMBL" id="HG794546">
    <property type="protein sequence ID" value="CDK97462.1"/>
    <property type="molecule type" value="Genomic_DNA"/>
</dbReference>